<organism evidence="1 2">
    <name type="scientific">Arthrobacter globiformis</name>
    <dbReference type="NCBI Taxonomy" id="1665"/>
    <lineage>
        <taxon>Bacteria</taxon>
        <taxon>Bacillati</taxon>
        <taxon>Actinomycetota</taxon>
        <taxon>Actinomycetes</taxon>
        <taxon>Micrococcales</taxon>
        <taxon>Micrococcaceae</taxon>
        <taxon>Arthrobacter</taxon>
    </lineage>
</organism>
<gene>
    <name evidence="1" type="ORF">DBZ45_09000</name>
</gene>
<evidence type="ECO:0008006" key="3">
    <source>
        <dbReference type="Google" id="ProtNLM"/>
    </source>
</evidence>
<sequence>MARWFSARRREAAQGTLHPAYGEVLSQVPGWDWNPRKAAEEAQWHRRLAQLVDFREQGNDWPRHKKCDSERGGHTLGLWAHASAKVYEAAIKKAGGELPASVRKLARRDN</sequence>
<dbReference type="EMBL" id="QLNP01000067">
    <property type="protein sequence ID" value="RAM37727.1"/>
    <property type="molecule type" value="Genomic_DNA"/>
</dbReference>
<dbReference type="AlphaFoldDB" id="A0A328HGQ6"/>
<proteinExistence type="predicted"/>
<dbReference type="Proteomes" id="UP000249166">
    <property type="component" value="Unassembled WGS sequence"/>
</dbReference>
<reference evidence="1 2" key="1">
    <citation type="submission" date="2018-04" db="EMBL/GenBank/DDBJ databases">
        <title>Bacteria isolated from cave deposits of Manipur.</title>
        <authorList>
            <person name="Sahoo D."/>
            <person name="Sarangthem I."/>
            <person name="Nandeibam J."/>
        </authorList>
    </citation>
    <scope>NUCLEOTIDE SEQUENCE [LARGE SCALE GENOMIC DNA]</scope>
    <source>
        <strain evidence="2">mrc11</strain>
    </source>
</reference>
<comment type="caution">
    <text evidence="1">The sequence shown here is derived from an EMBL/GenBank/DDBJ whole genome shotgun (WGS) entry which is preliminary data.</text>
</comment>
<protein>
    <recommendedName>
        <fullName evidence="3">Helicase-associated domain-containing protein</fullName>
    </recommendedName>
</protein>
<evidence type="ECO:0000313" key="2">
    <source>
        <dbReference type="Proteomes" id="UP000249166"/>
    </source>
</evidence>
<name>A0A328HGQ6_ARTGO</name>
<evidence type="ECO:0000313" key="1">
    <source>
        <dbReference type="EMBL" id="RAM37727.1"/>
    </source>
</evidence>
<accession>A0A328HGQ6</accession>